<evidence type="ECO:0000256" key="4">
    <source>
        <dbReference type="ARBA" id="ARBA00023242"/>
    </source>
</evidence>
<dbReference type="InterPro" id="IPR045239">
    <property type="entry name" value="bHLH95_bHLH"/>
</dbReference>
<dbReference type="GO" id="GO:0005634">
    <property type="term" value="C:nucleus"/>
    <property type="evidence" value="ECO:0007669"/>
    <property type="project" value="UniProtKB-SubCell"/>
</dbReference>
<dbReference type="SUPFAM" id="SSF47459">
    <property type="entry name" value="HLH, helix-loop-helix DNA-binding domain"/>
    <property type="match status" value="1"/>
</dbReference>
<organism evidence="5 6">
    <name type="scientific">Helianthus annuus</name>
    <name type="common">Common sunflower</name>
    <dbReference type="NCBI Taxonomy" id="4232"/>
    <lineage>
        <taxon>Eukaryota</taxon>
        <taxon>Viridiplantae</taxon>
        <taxon>Streptophyta</taxon>
        <taxon>Embryophyta</taxon>
        <taxon>Tracheophyta</taxon>
        <taxon>Spermatophyta</taxon>
        <taxon>Magnoliopsida</taxon>
        <taxon>eudicotyledons</taxon>
        <taxon>Gunneridae</taxon>
        <taxon>Pentapetalae</taxon>
        <taxon>asterids</taxon>
        <taxon>campanulids</taxon>
        <taxon>Asterales</taxon>
        <taxon>Asteraceae</taxon>
        <taxon>Asteroideae</taxon>
        <taxon>Heliantheae alliance</taxon>
        <taxon>Heliantheae</taxon>
        <taxon>Helianthus</taxon>
    </lineage>
</organism>
<evidence type="ECO:0000256" key="2">
    <source>
        <dbReference type="ARBA" id="ARBA00023015"/>
    </source>
</evidence>
<dbReference type="Gramene" id="mRNA:HanXRQr2_Chr06g0269981">
    <property type="protein sequence ID" value="mRNA:HanXRQr2_Chr06g0269981"/>
    <property type="gene ID" value="HanXRQr2_Chr06g0269981"/>
</dbReference>
<name>A0A9K3IVC7_HELAN</name>
<evidence type="ECO:0000313" key="5">
    <source>
        <dbReference type="EMBL" id="KAF5803326.1"/>
    </source>
</evidence>
<protein>
    <submittedName>
        <fullName evidence="5">Helix-loop-helix DNA-binding domain superfamily</fullName>
    </submittedName>
</protein>
<proteinExistence type="predicted"/>
<reference evidence="5" key="1">
    <citation type="journal article" date="2017" name="Nature">
        <title>The sunflower genome provides insights into oil metabolism, flowering and Asterid evolution.</title>
        <authorList>
            <person name="Badouin H."/>
            <person name="Gouzy J."/>
            <person name="Grassa C.J."/>
            <person name="Murat F."/>
            <person name="Staton S.E."/>
            <person name="Cottret L."/>
            <person name="Lelandais-Briere C."/>
            <person name="Owens G.L."/>
            <person name="Carrere S."/>
            <person name="Mayjonade B."/>
            <person name="Legrand L."/>
            <person name="Gill N."/>
            <person name="Kane N.C."/>
            <person name="Bowers J.E."/>
            <person name="Hubner S."/>
            <person name="Bellec A."/>
            <person name="Berard A."/>
            <person name="Berges H."/>
            <person name="Blanchet N."/>
            <person name="Boniface M.C."/>
            <person name="Brunel D."/>
            <person name="Catrice O."/>
            <person name="Chaidir N."/>
            <person name="Claudel C."/>
            <person name="Donnadieu C."/>
            <person name="Faraut T."/>
            <person name="Fievet G."/>
            <person name="Helmstetter N."/>
            <person name="King M."/>
            <person name="Knapp S.J."/>
            <person name="Lai Z."/>
            <person name="Le Paslier M.C."/>
            <person name="Lippi Y."/>
            <person name="Lorenzon L."/>
            <person name="Mandel J.R."/>
            <person name="Marage G."/>
            <person name="Marchand G."/>
            <person name="Marquand E."/>
            <person name="Bret-Mestries E."/>
            <person name="Morien E."/>
            <person name="Nambeesan S."/>
            <person name="Nguyen T."/>
            <person name="Pegot-Espagnet P."/>
            <person name="Pouilly N."/>
            <person name="Raftis F."/>
            <person name="Sallet E."/>
            <person name="Schiex T."/>
            <person name="Thomas J."/>
            <person name="Vandecasteele C."/>
            <person name="Vares D."/>
            <person name="Vear F."/>
            <person name="Vautrin S."/>
            <person name="Crespi M."/>
            <person name="Mangin B."/>
            <person name="Burke J.M."/>
            <person name="Salse J."/>
            <person name="Munos S."/>
            <person name="Vincourt P."/>
            <person name="Rieseberg L.H."/>
            <person name="Langlade N.B."/>
        </authorList>
    </citation>
    <scope>NUCLEOTIDE SEQUENCE</scope>
    <source>
        <tissue evidence="5">Leaves</tissue>
    </source>
</reference>
<gene>
    <name evidence="5" type="ORF">HanXRQr2_Chr06g0269981</name>
</gene>
<keyword evidence="3" id="KW-0804">Transcription</keyword>
<comment type="subcellular location">
    <subcellularLocation>
        <location evidence="1">Nucleus</location>
    </subcellularLocation>
</comment>
<evidence type="ECO:0000256" key="3">
    <source>
        <dbReference type="ARBA" id="ARBA00023163"/>
    </source>
</evidence>
<dbReference type="EMBL" id="MNCJ02000321">
    <property type="protein sequence ID" value="KAF5803326.1"/>
    <property type="molecule type" value="Genomic_DNA"/>
</dbReference>
<keyword evidence="5" id="KW-0238">DNA-binding</keyword>
<dbReference type="AlphaFoldDB" id="A0A9K3IVC7"/>
<accession>A0A9K3IVC7</accession>
<comment type="caution">
    <text evidence="5">The sequence shown here is derived from an EMBL/GenBank/DDBJ whole genome shotgun (WGS) entry which is preliminary data.</text>
</comment>
<evidence type="ECO:0000256" key="1">
    <source>
        <dbReference type="ARBA" id="ARBA00004123"/>
    </source>
</evidence>
<dbReference type="Proteomes" id="UP000215914">
    <property type="component" value="Unassembled WGS sequence"/>
</dbReference>
<keyword evidence="2" id="KW-0805">Transcription regulation</keyword>
<dbReference type="GO" id="GO:0046983">
    <property type="term" value="F:protein dimerization activity"/>
    <property type="evidence" value="ECO:0007669"/>
    <property type="project" value="InterPro"/>
</dbReference>
<dbReference type="InterPro" id="IPR036638">
    <property type="entry name" value="HLH_DNA-bd_sf"/>
</dbReference>
<keyword evidence="6" id="KW-1185">Reference proteome</keyword>
<keyword evidence="4" id="KW-0539">Nucleus</keyword>
<evidence type="ECO:0000313" key="6">
    <source>
        <dbReference type="Proteomes" id="UP000215914"/>
    </source>
</evidence>
<dbReference type="CDD" id="cd11393">
    <property type="entry name" value="bHLH_AtbHLH_like"/>
    <property type="match status" value="1"/>
</dbReference>
<reference evidence="5" key="2">
    <citation type="submission" date="2020-06" db="EMBL/GenBank/DDBJ databases">
        <title>Helianthus annuus Genome sequencing and assembly Release 2.</title>
        <authorList>
            <person name="Gouzy J."/>
            <person name="Langlade N."/>
            <person name="Munos S."/>
        </authorList>
    </citation>
    <scope>NUCLEOTIDE SEQUENCE</scope>
    <source>
        <tissue evidence="5">Leaves</tissue>
    </source>
</reference>
<sequence>MVDCVDEQNDGGIITQATHAPTGLTHQLTYVLIIWNVYLTTKIKGCFCCEHVQVRRTRISERMRKLQDLVPNMDKTCWIWLLSISKNFIIKLRLFQTVNESEHVHISRSRPSQGSICQLTNPL</sequence>
<dbReference type="GO" id="GO:0003677">
    <property type="term" value="F:DNA binding"/>
    <property type="evidence" value="ECO:0007669"/>
    <property type="project" value="UniProtKB-KW"/>
</dbReference>